<dbReference type="SUPFAM" id="SSF53098">
    <property type="entry name" value="Ribonuclease H-like"/>
    <property type="match status" value="1"/>
</dbReference>
<dbReference type="GeneID" id="7202180"/>
<feature type="region of interest" description="Disordered" evidence="1">
    <location>
        <begin position="288"/>
        <end position="307"/>
    </location>
</feature>
<dbReference type="PaxDb" id="2850-Phatr37227"/>
<dbReference type="GO" id="GO:0003676">
    <property type="term" value="F:nucleic acid binding"/>
    <property type="evidence" value="ECO:0007669"/>
    <property type="project" value="InterPro"/>
</dbReference>
<dbReference type="KEGG" id="pti:PHATRDRAFT_37227"/>
<feature type="domain" description="Integrase catalytic" evidence="2">
    <location>
        <begin position="569"/>
        <end position="749"/>
    </location>
</feature>
<feature type="region of interest" description="Disordered" evidence="1">
    <location>
        <begin position="877"/>
        <end position="967"/>
    </location>
</feature>
<reference evidence="4" key="2">
    <citation type="submission" date="2008-08" db="EMBL/GenBank/DDBJ databases">
        <authorList>
            <consortium name="Diatom Consortium"/>
            <person name="Grigoriev I."/>
            <person name="Grimwood J."/>
            <person name="Kuo A."/>
            <person name="Otillar R.P."/>
            <person name="Salamov A."/>
            <person name="Detter J.C."/>
            <person name="Lindquist E."/>
            <person name="Shapiro H."/>
            <person name="Lucas S."/>
            <person name="Glavina del Rio T."/>
            <person name="Pitluck S."/>
            <person name="Rokhsar D."/>
            <person name="Bowler C."/>
        </authorList>
    </citation>
    <scope>GENOME REANNOTATION</scope>
    <source>
        <strain evidence="4">CCAP 1055/1</strain>
    </source>
</reference>
<dbReference type="Gene3D" id="3.30.420.10">
    <property type="entry name" value="Ribonuclease H-like superfamily/Ribonuclease H"/>
    <property type="match status" value="1"/>
</dbReference>
<evidence type="ECO:0000259" key="2">
    <source>
        <dbReference type="PROSITE" id="PS50994"/>
    </source>
</evidence>
<dbReference type="RefSeq" id="XP_002181379.1">
    <property type="nucleotide sequence ID" value="XM_002181343.1"/>
</dbReference>
<feature type="compositionally biased region" description="Pro residues" evidence="1">
    <location>
        <begin position="921"/>
        <end position="930"/>
    </location>
</feature>
<dbReference type="InParanoid" id="B7G2H4"/>
<organism evidence="3 4">
    <name type="scientific">Phaeodactylum tricornutum (strain CCAP 1055/1)</name>
    <dbReference type="NCBI Taxonomy" id="556484"/>
    <lineage>
        <taxon>Eukaryota</taxon>
        <taxon>Sar</taxon>
        <taxon>Stramenopiles</taxon>
        <taxon>Ochrophyta</taxon>
        <taxon>Bacillariophyta</taxon>
        <taxon>Bacillariophyceae</taxon>
        <taxon>Bacillariophycidae</taxon>
        <taxon>Naviculales</taxon>
        <taxon>Phaeodactylaceae</taxon>
        <taxon>Phaeodactylum</taxon>
    </lineage>
</organism>
<feature type="compositionally biased region" description="Pro residues" evidence="1">
    <location>
        <begin position="946"/>
        <end position="962"/>
    </location>
</feature>
<dbReference type="Proteomes" id="UP000000759">
    <property type="component" value="Chromosome 12"/>
</dbReference>
<name>B7G2H4_PHATC</name>
<gene>
    <name evidence="3" type="ORF">PHATRDRAFT_37227</name>
</gene>
<dbReference type="InterPro" id="IPR036397">
    <property type="entry name" value="RNaseH_sf"/>
</dbReference>
<proteinExistence type="predicted"/>
<evidence type="ECO:0000313" key="4">
    <source>
        <dbReference type="Proteomes" id="UP000000759"/>
    </source>
</evidence>
<feature type="compositionally biased region" description="Low complexity" evidence="1">
    <location>
        <begin position="881"/>
        <end position="896"/>
    </location>
</feature>
<dbReference type="eggNOG" id="ENOG502SKKF">
    <property type="taxonomic scope" value="Eukaryota"/>
</dbReference>
<reference evidence="3 4" key="1">
    <citation type="journal article" date="2008" name="Nature">
        <title>The Phaeodactylum genome reveals the evolutionary history of diatom genomes.</title>
        <authorList>
            <person name="Bowler C."/>
            <person name="Allen A.E."/>
            <person name="Badger J.H."/>
            <person name="Grimwood J."/>
            <person name="Jabbari K."/>
            <person name="Kuo A."/>
            <person name="Maheswari U."/>
            <person name="Martens C."/>
            <person name="Maumus F."/>
            <person name="Otillar R.P."/>
            <person name="Rayko E."/>
            <person name="Salamov A."/>
            <person name="Vandepoele K."/>
            <person name="Beszteri B."/>
            <person name="Gruber A."/>
            <person name="Heijde M."/>
            <person name="Katinka M."/>
            <person name="Mock T."/>
            <person name="Valentin K."/>
            <person name="Verret F."/>
            <person name="Berges J.A."/>
            <person name="Brownlee C."/>
            <person name="Cadoret J.P."/>
            <person name="Chiovitti A."/>
            <person name="Choi C.J."/>
            <person name="Coesel S."/>
            <person name="De Martino A."/>
            <person name="Detter J.C."/>
            <person name="Durkin C."/>
            <person name="Falciatore A."/>
            <person name="Fournet J."/>
            <person name="Haruta M."/>
            <person name="Huysman M.J."/>
            <person name="Jenkins B.D."/>
            <person name="Jiroutova K."/>
            <person name="Jorgensen R.E."/>
            <person name="Joubert Y."/>
            <person name="Kaplan A."/>
            <person name="Kroger N."/>
            <person name="Kroth P.G."/>
            <person name="La Roche J."/>
            <person name="Lindquist E."/>
            <person name="Lommer M."/>
            <person name="Martin-Jezequel V."/>
            <person name="Lopez P.J."/>
            <person name="Lucas S."/>
            <person name="Mangogna M."/>
            <person name="McGinnis K."/>
            <person name="Medlin L.K."/>
            <person name="Montsant A."/>
            <person name="Oudot-Le Secq M.P."/>
            <person name="Napoli C."/>
            <person name="Obornik M."/>
            <person name="Parker M.S."/>
            <person name="Petit J.L."/>
            <person name="Porcel B.M."/>
            <person name="Poulsen N."/>
            <person name="Robison M."/>
            <person name="Rychlewski L."/>
            <person name="Rynearson T.A."/>
            <person name="Schmutz J."/>
            <person name="Shapiro H."/>
            <person name="Siaut M."/>
            <person name="Stanley M."/>
            <person name="Sussman M.R."/>
            <person name="Taylor A.R."/>
            <person name="Vardi A."/>
            <person name="von Dassow P."/>
            <person name="Vyverman W."/>
            <person name="Willis A."/>
            <person name="Wyrwicz L.S."/>
            <person name="Rokhsar D.S."/>
            <person name="Weissenbach J."/>
            <person name="Armbrust E.V."/>
            <person name="Green B.R."/>
            <person name="Van de Peer Y."/>
            <person name="Grigoriev I.V."/>
        </authorList>
    </citation>
    <scope>NUCLEOTIDE SEQUENCE [LARGE SCALE GENOMIC DNA]</scope>
    <source>
        <strain evidence="3 4">CCAP 1055/1</strain>
    </source>
</reference>
<keyword evidence="4" id="KW-1185">Reference proteome</keyword>
<dbReference type="PROSITE" id="PS50994">
    <property type="entry name" value="INTEGRASE"/>
    <property type="match status" value="1"/>
</dbReference>
<dbReference type="InterPro" id="IPR001584">
    <property type="entry name" value="Integrase_cat-core"/>
</dbReference>
<dbReference type="EMBL" id="CM000614">
    <property type="protein sequence ID" value="EEC47302.1"/>
    <property type="molecule type" value="Genomic_DNA"/>
</dbReference>
<sequence>MTTKSTPKDLIDSFPHSKLTPIATATTEPDYLSLHQLQYEINDNAETLSSTLGDGQHGHLFLVISETEYLEMTDGIPCIPPVQPPFDPVHAANATAPQILFDLYHNAIKAFRNQLLEAIPIEYIESLGHPTRGFNKVSPLKILSHLWETFGKIQASDLIANDERMKAAWHPPTPIQQLFQQLEKGNQFIIASGQVMDERIIARIGYQIIEKTGLFDLASRDWHYKDEADKTLANFKKHFQKANKDLALTATSSSAGYHTANQSTVIKGKSYCWTHGIVHNTKHTSATCEKQAPGHKTGATLHDKQGGSTKTYQYTPPSSVAPNTPPLASSPPFFPPDAIADTGCTGHFLSTNIAHIHCQPTVPGINVVLPDGRTITSSHITELNIPSLPPAARTAHIFPGLSNGSLISIGQLCDHGCTATFTSDAVSIELNNTVVLRGGRSPCTRLWTLDSPVTPNPPATELHAPLHDKNFANHLGDHSGTLADRIAFVHASLFSPQLSTWCKAIDEGRLTTFPDITSAQVKRHPPQSVPMVKGHLDQQRSNLRSTKPKVTLCASVDPDDINFDTNPVVQDPPAARTQFLYADFAEVTGKIFTDPTGRFVTTSSSGNAYMLVVYNYDSNFIHVEAMKNRTGPEILSAYQRAHAMLSSKGLRPQLQRLDNEASTALQQFMSSVNIDFQLAPPHVHRRNAAERAIRTFKNHFIAGLCSTDKNFPLHLWDRLLPQAIMTLNLLRGSRINPNLSSWAQLHGSFDYNHTPLAPPGIRVLVHEKPSIRRTWAPHAADGWYVGPAMNHYRCYRVWVKETTSERISDTLTWFPSQVKMPSTSSRDTIVAAAHDLAHALAHPSPASPLSPLSVNEREALSQLSDIFSKAANPVDSSLPVAPTATLSPPAASTSSPRQVRFRNPVTESLPRVPTATAAPPQSLPRVPPPDSEAETYKLVTCNPRQARPPAPVVPSPKVPTPPHSHGTRLQAALYPDAFDSANAVSLAIQLHHTDSITILKLVRNLISSSISIIRVLAFVELINSMDSSGKGDWCRSPARLSTGMTVLSTGSRDGAHYLGRGTQGEPVETNLVCLATNSDTDGFGQAQSQLGIQKHDVTVSGLDRCHAKEHGNYDECAHGAVYNTVENSETDHNGAWQIVEPNGK</sequence>
<accession>B7G2H4</accession>
<dbReference type="InterPro" id="IPR012337">
    <property type="entry name" value="RNaseH-like_sf"/>
</dbReference>
<dbReference type="AlphaFoldDB" id="B7G2H4"/>
<evidence type="ECO:0000256" key="1">
    <source>
        <dbReference type="SAM" id="MobiDB-lite"/>
    </source>
</evidence>
<dbReference type="GO" id="GO:0015074">
    <property type="term" value="P:DNA integration"/>
    <property type="evidence" value="ECO:0007669"/>
    <property type="project" value="InterPro"/>
</dbReference>
<evidence type="ECO:0000313" key="3">
    <source>
        <dbReference type="EMBL" id="EEC47302.1"/>
    </source>
</evidence>
<protein>
    <recommendedName>
        <fullName evidence="2">Integrase catalytic domain-containing protein</fullName>
    </recommendedName>
</protein>